<comment type="caution">
    <text evidence="2">The sequence shown here is derived from an EMBL/GenBank/DDBJ whole genome shotgun (WGS) entry which is preliminary data.</text>
</comment>
<dbReference type="AlphaFoldDB" id="A0A7V5H1Z6"/>
<reference evidence="2" key="1">
    <citation type="journal article" date="2020" name="mSystems">
        <title>Genome- and Community-Level Interaction Insights into Carbon Utilization and Element Cycling Functions of Hydrothermarchaeota in Hydrothermal Sediment.</title>
        <authorList>
            <person name="Zhou Z."/>
            <person name="Liu Y."/>
            <person name="Xu W."/>
            <person name="Pan J."/>
            <person name="Luo Z.H."/>
            <person name="Li M."/>
        </authorList>
    </citation>
    <scope>NUCLEOTIDE SEQUENCE [LARGE SCALE GENOMIC DNA]</scope>
    <source>
        <strain evidence="2">HyVt-76</strain>
    </source>
</reference>
<dbReference type="Proteomes" id="UP000886111">
    <property type="component" value="Unassembled WGS sequence"/>
</dbReference>
<accession>A0A7V5H1Z6</accession>
<keyword evidence="1" id="KW-1133">Transmembrane helix</keyword>
<proteinExistence type="predicted"/>
<protein>
    <submittedName>
        <fullName evidence="2">Uncharacterized protein</fullName>
    </submittedName>
</protein>
<feature type="transmembrane region" description="Helical" evidence="1">
    <location>
        <begin position="6"/>
        <end position="31"/>
    </location>
</feature>
<sequence>MLKDGVSLYAVTAFLVTWVTIGVVQFPAEVAFLGKSFAVKRNFLSFVLSFLVAIATVITLKILG</sequence>
<gene>
    <name evidence="2" type="ORF">ENL21_01030</name>
</gene>
<evidence type="ECO:0000313" key="2">
    <source>
        <dbReference type="EMBL" id="HHE54334.1"/>
    </source>
</evidence>
<name>A0A7V5H1Z6_CALAY</name>
<dbReference type="EMBL" id="DRTD01000075">
    <property type="protein sequence ID" value="HHE54334.1"/>
    <property type="molecule type" value="Genomic_DNA"/>
</dbReference>
<evidence type="ECO:0000256" key="1">
    <source>
        <dbReference type="SAM" id="Phobius"/>
    </source>
</evidence>
<keyword evidence="1" id="KW-0812">Transmembrane</keyword>
<keyword evidence="1" id="KW-0472">Membrane</keyword>
<organism evidence="2">
    <name type="scientific">Caldithrix abyssi</name>
    <dbReference type="NCBI Taxonomy" id="187145"/>
    <lineage>
        <taxon>Bacteria</taxon>
        <taxon>Pseudomonadati</taxon>
        <taxon>Calditrichota</taxon>
        <taxon>Calditrichia</taxon>
        <taxon>Calditrichales</taxon>
        <taxon>Calditrichaceae</taxon>
        <taxon>Caldithrix</taxon>
    </lineage>
</organism>
<feature type="transmembrane region" description="Helical" evidence="1">
    <location>
        <begin position="43"/>
        <end position="63"/>
    </location>
</feature>